<dbReference type="SUPFAM" id="SSF51445">
    <property type="entry name" value="(Trans)glycosidases"/>
    <property type="match status" value="1"/>
</dbReference>
<evidence type="ECO:0000313" key="9">
    <source>
        <dbReference type="EMBL" id="QFU98785.1"/>
    </source>
</evidence>
<dbReference type="Gene3D" id="3.20.20.80">
    <property type="entry name" value="Glycosidases"/>
    <property type="match status" value="1"/>
</dbReference>
<feature type="domain" description="Glycoside hydrolase family 29 N-terminal" evidence="8">
    <location>
        <begin position="8"/>
        <end position="319"/>
    </location>
</feature>
<feature type="site" description="May be important for catalysis" evidence="7">
    <location>
        <position position="258"/>
    </location>
</feature>
<dbReference type="RefSeq" id="WP_051136465.1">
    <property type="nucleotide sequence ID" value="NZ_BAABIH010000017.1"/>
</dbReference>
<proteinExistence type="inferred from homology"/>
<dbReference type="Proteomes" id="UP000326702">
    <property type="component" value="Chromosome"/>
</dbReference>
<dbReference type="InterPro" id="IPR000933">
    <property type="entry name" value="Glyco_hydro_29"/>
</dbReference>
<keyword evidence="10" id="KW-1185">Reference proteome</keyword>
<dbReference type="PRINTS" id="PR00741">
    <property type="entry name" value="GLHYDRLASE29"/>
</dbReference>
<dbReference type="GO" id="GO:0005764">
    <property type="term" value="C:lysosome"/>
    <property type="evidence" value="ECO:0007669"/>
    <property type="project" value="TreeGrafter"/>
</dbReference>
<reference evidence="9 10" key="1">
    <citation type="submission" date="2019-10" db="EMBL/GenBank/DDBJ databases">
        <title>Genome sequence of Luteimicrobium xylanilyticum HY-24.</title>
        <authorList>
            <person name="Kim D.Y."/>
            <person name="Park H.-Y."/>
        </authorList>
    </citation>
    <scope>NUCLEOTIDE SEQUENCE [LARGE SCALE GENOMIC DNA]</scope>
    <source>
        <strain evidence="9 10">HY-24</strain>
    </source>
</reference>
<keyword evidence="4" id="KW-0732">Signal</keyword>
<dbReference type="PANTHER" id="PTHR10030:SF37">
    <property type="entry name" value="ALPHA-L-FUCOSIDASE-RELATED"/>
    <property type="match status" value="1"/>
</dbReference>
<dbReference type="GO" id="GO:0004560">
    <property type="term" value="F:alpha-L-fucosidase activity"/>
    <property type="evidence" value="ECO:0007669"/>
    <property type="project" value="UniProtKB-EC"/>
</dbReference>
<evidence type="ECO:0000256" key="4">
    <source>
        <dbReference type="ARBA" id="ARBA00022729"/>
    </source>
</evidence>
<dbReference type="EMBL" id="CP045529">
    <property type="protein sequence ID" value="QFU98785.1"/>
    <property type="molecule type" value="Genomic_DNA"/>
</dbReference>
<evidence type="ECO:0000256" key="5">
    <source>
        <dbReference type="ARBA" id="ARBA00022801"/>
    </source>
</evidence>
<comment type="function">
    <text evidence="1">Alpha-L-fucosidase is responsible for hydrolyzing the alpha-1,6-linked fucose joined to the reducing-end N-acetylglucosamine of the carbohydrate moieties of glycoproteins.</text>
</comment>
<evidence type="ECO:0000256" key="1">
    <source>
        <dbReference type="ARBA" id="ARBA00004071"/>
    </source>
</evidence>
<dbReference type="SMR" id="A0A5P9QE92"/>
<dbReference type="InterPro" id="IPR017853">
    <property type="entry name" value="GH"/>
</dbReference>
<dbReference type="GO" id="GO:0006004">
    <property type="term" value="P:fucose metabolic process"/>
    <property type="evidence" value="ECO:0007669"/>
    <property type="project" value="InterPro"/>
</dbReference>
<accession>A0A5P9QE92</accession>
<evidence type="ECO:0000256" key="2">
    <source>
        <dbReference type="ARBA" id="ARBA00007951"/>
    </source>
</evidence>
<evidence type="ECO:0000256" key="3">
    <source>
        <dbReference type="ARBA" id="ARBA00012662"/>
    </source>
</evidence>
<dbReference type="SMART" id="SM00812">
    <property type="entry name" value="Alpha_L_fucos"/>
    <property type="match status" value="1"/>
</dbReference>
<evidence type="ECO:0000256" key="7">
    <source>
        <dbReference type="PIRSR" id="PIRSR001092-1"/>
    </source>
</evidence>
<evidence type="ECO:0000259" key="8">
    <source>
        <dbReference type="Pfam" id="PF01120"/>
    </source>
</evidence>
<evidence type="ECO:0000256" key="6">
    <source>
        <dbReference type="ARBA" id="ARBA00023295"/>
    </source>
</evidence>
<sequence>MTTARQVSVQGMDWYRTARFGMFVHWGLYALHGRGEWHQFEARVPAEEYAALADRFEASAFDADAWVELAQAAGQRYVTVTTRHHEGFSLYDTALSDFKATRTPFARDPLAELADACSRRDMKLGAYVSLIDWHHPSFRAGQSSAAAWEDYRGFLLGQVEELCTQYGPLAQVWFDGEWPNSPWAGEHAAWFAPGGAYGYPELYETIHRLQPDAVVLNNRKSVPLAPGEDVQGFEQDLPGENTAGFNTSTVLDGPKETCLTMNRTWGYCPEDQDYKDVESLVTTVTRAWSAGSNLLLNVGPDGDGRIPSQEQALLRQVGPRLPRPTEVAA</sequence>
<dbReference type="Pfam" id="PF01120">
    <property type="entry name" value="Alpha_L_fucos"/>
    <property type="match status" value="1"/>
</dbReference>
<keyword evidence="5 9" id="KW-0378">Hydrolase</keyword>
<evidence type="ECO:0000313" key="10">
    <source>
        <dbReference type="Proteomes" id="UP000326702"/>
    </source>
</evidence>
<dbReference type="PANTHER" id="PTHR10030">
    <property type="entry name" value="ALPHA-L-FUCOSIDASE"/>
    <property type="match status" value="1"/>
</dbReference>
<name>A0A5P9QE92_9MICO</name>
<keyword evidence="6 9" id="KW-0326">Glycosidase</keyword>
<dbReference type="InterPro" id="IPR016286">
    <property type="entry name" value="FUC_metazoa-typ"/>
</dbReference>
<dbReference type="AlphaFoldDB" id="A0A5P9QE92"/>
<organism evidence="9 10">
    <name type="scientific">Luteimicrobium xylanilyticum</name>
    <dbReference type="NCBI Taxonomy" id="1133546"/>
    <lineage>
        <taxon>Bacteria</taxon>
        <taxon>Bacillati</taxon>
        <taxon>Actinomycetota</taxon>
        <taxon>Actinomycetes</taxon>
        <taxon>Micrococcales</taxon>
        <taxon>Luteimicrobium</taxon>
    </lineage>
</organism>
<protein>
    <recommendedName>
        <fullName evidence="3">alpha-L-fucosidase</fullName>
        <ecNumber evidence="3">3.2.1.51</ecNumber>
    </recommendedName>
</protein>
<dbReference type="KEGG" id="lxl:KDY119_02304"/>
<dbReference type="GO" id="GO:0016139">
    <property type="term" value="P:glycoside catabolic process"/>
    <property type="evidence" value="ECO:0007669"/>
    <property type="project" value="TreeGrafter"/>
</dbReference>
<comment type="similarity">
    <text evidence="2">Belongs to the glycosyl hydrolase 29 family.</text>
</comment>
<dbReference type="InterPro" id="IPR057739">
    <property type="entry name" value="Glyco_hydro_29_N"/>
</dbReference>
<gene>
    <name evidence="9" type="primary">fucA</name>
    <name evidence="9" type="ORF">KDY119_02304</name>
</gene>
<dbReference type="PIRSF" id="PIRSF001092">
    <property type="entry name" value="Alpha-L-fucosidase"/>
    <property type="match status" value="1"/>
</dbReference>
<dbReference type="EC" id="3.2.1.51" evidence="3"/>